<protein>
    <submittedName>
        <fullName evidence="1">Uncharacterized protein</fullName>
    </submittedName>
</protein>
<dbReference type="EMBL" id="AQRA01000011">
    <property type="protein sequence ID" value="EZH71834.1"/>
    <property type="molecule type" value="Genomic_DNA"/>
</dbReference>
<dbReference type="OrthoDB" id="8263000at2"/>
<evidence type="ECO:0000313" key="2">
    <source>
        <dbReference type="Proteomes" id="UP000023541"/>
    </source>
</evidence>
<dbReference type="RefSeq" id="WP_034246524.1">
    <property type="nucleotide sequence ID" value="NZ_AQRA01000011.1"/>
</dbReference>
<dbReference type="eggNOG" id="COG3422">
    <property type="taxonomic scope" value="Bacteria"/>
</dbReference>
<organism evidence="1 2">
    <name type="scientific">Aquimarina atlantica</name>
    <dbReference type="NCBI Taxonomy" id="1317122"/>
    <lineage>
        <taxon>Bacteria</taxon>
        <taxon>Pseudomonadati</taxon>
        <taxon>Bacteroidota</taxon>
        <taxon>Flavobacteriia</taxon>
        <taxon>Flavobacteriales</taxon>
        <taxon>Flavobacteriaceae</taxon>
        <taxon>Aquimarina</taxon>
    </lineage>
</organism>
<keyword evidence="2" id="KW-1185">Reference proteome</keyword>
<proteinExistence type="predicted"/>
<name>A0A023BPG4_9FLAO</name>
<gene>
    <name evidence="1" type="ORF">ATO12_05500</name>
</gene>
<dbReference type="AlphaFoldDB" id="A0A023BPG4"/>
<sequence>MAISSNISKKPPVLKSMDYFLLREKGITGLQDLAGDTWTDHNIHDPGITILEVLCYALTELGNRINLPIEDILSSQPGITDEKLESVFPNAQKILPNCAWTEKDLRKILIDIVGVRNIYLQKALQAEQEFFYSESLKLIIYDPTPISVDLNGLYQIKVELENSQNFGDLNSNIIITDIEVNVVEPRSFEVSIAVPYWDEADPQWLEPGAITDIVFTAPVSAVTDDPITTFFGELAIEIDNSILIEDFSFSARIEPPIQDISNVALINAVITELETLAQDITVDSIFSSYKRKLEEINTIIQEVQQVFYANRNLCEDLLQIEAVRIQEIAINTTIELRPDADPNKLLARIYFVIDQFLCPTFLWYTLDRLKELGLRIDEILEGPFLSSGFIRNEDLDAIIREGIVYTSDLIRLIMNQEGVFSVSGLTISNFIDNILVSGATPETNCLRLIDTDRFKPKFSISKSEIIFERNGIVVPVEQTLVDAELTSLENAAASIPGTSDLGLEIPTGEKLLLDQYHSIQNEFPATYGVGKNNISNSASDLRISQSLQLKAYLTFFDQILANYSSQIANLCQFYSPDEAIDRTYYNQPLYTISGIDSLLVSFLQSGVSFENFIADPENGYRIGLDTYFENNTVFLDRRSRLLDHLLARFGENFPDPASLLYSDVNIYLIRDKIRFFQNYIEISSNRGKAFEINPQPGGGDVWDTDNISGLQKRLGYLFGIPDLQRRNYSGDPNPNDYFDFFSSGPNFGFRLLDHNSDILLESELFPNINSAENAAIEVISLGVFSGNYGSSSIQNIDGEDYMITPLQDNTLSVIANLRILLDTSIPEDLLRNKAINIAKNNLLQIHRGGEGFYLIEHVLLRPIRNNISNVDAFLPAIFNSEENFPVTDPYSFRISFFFPSGFERDFGATESGPQPRIWSFRMRSRAFREFMERTIREETPAHILPEIYFLDTNTGIDTSTTPSLNNFENVYRNWLINKTDTTATETDLTNSHNELVAVLNEIINP</sequence>
<evidence type="ECO:0000313" key="1">
    <source>
        <dbReference type="EMBL" id="EZH71834.1"/>
    </source>
</evidence>
<reference evidence="1 2" key="1">
    <citation type="submission" date="2014-04" db="EMBL/GenBank/DDBJ databases">
        <title>Aquimarina sp. 22II-S11-z7 Genome Sequencing.</title>
        <authorList>
            <person name="Lai Q."/>
        </authorList>
    </citation>
    <scope>NUCLEOTIDE SEQUENCE [LARGE SCALE GENOMIC DNA]</scope>
    <source>
        <strain evidence="1 2">22II-S11-z7</strain>
    </source>
</reference>
<accession>A0A023BPG4</accession>
<dbReference type="STRING" id="1317122.ATO12_05500"/>
<dbReference type="Proteomes" id="UP000023541">
    <property type="component" value="Unassembled WGS sequence"/>
</dbReference>
<comment type="caution">
    <text evidence="1">The sequence shown here is derived from an EMBL/GenBank/DDBJ whole genome shotgun (WGS) entry which is preliminary data.</text>
</comment>